<name>A0ABS8DY92_9ACTN</name>
<proteinExistence type="predicted"/>
<evidence type="ECO:0000256" key="1">
    <source>
        <dbReference type="SAM" id="MobiDB-lite"/>
    </source>
</evidence>
<comment type="caution">
    <text evidence="4">The sequence shown here is derived from an EMBL/GenBank/DDBJ whole genome shotgun (WGS) entry which is preliminary data.</text>
</comment>
<keyword evidence="2" id="KW-0732">Signal</keyword>
<dbReference type="RefSeq" id="WP_229334324.1">
    <property type="nucleotide sequence ID" value="NZ_JAINUL010000001.1"/>
</dbReference>
<organism evidence="4 5">
    <name type="scientific">Streptomyces flavotricini</name>
    <dbReference type="NCBI Taxonomy" id="66888"/>
    <lineage>
        <taxon>Bacteria</taxon>
        <taxon>Bacillati</taxon>
        <taxon>Actinomycetota</taxon>
        <taxon>Actinomycetes</taxon>
        <taxon>Kitasatosporales</taxon>
        <taxon>Streptomycetaceae</taxon>
        <taxon>Streptomyces</taxon>
    </lineage>
</organism>
<dbReference type="PANTHER" id="PTHR10334">
    <property type="entry name" value="CYSTEINE-RICH SECRETORY PROTEIN-RELATED"/>
    <property type="match status" value="1"/>
</dbReference>
<dbReference type="InterPro" id="IPR035940">
    <property type="entry name" value="CAP_sf"/>
</dbReference>
<feature type="chain" id="PRO_5046504901" evidence="2">
    <location>
        <begin position="32"/>
        <end position="178"/>
    </location>
</feature>
<sequence length="178" mass="18624">MRNVTRVRRARVFAAVALTTGALLLSTGATATPAGSVARPAEISPDQQQAILAETNSVRQQAGEPPLTWDGGLAAEAQAWADDPASTAGGQLKHAPLGSAAENMSGYPPDQATGDWAGEKSAYDADPNHDYRSNPTGYGAWGHYYNIIDARWHKMGCGAKSGVPIQGAGWVVVCRYGS</sequence>
<keyword evidence="5" id="KW-1185">Reference proteome</keyword>
<dbReference type="InterPro" id="IPR014044">
    <property type="entry name" value="CAP_dom"/>
</dbReference>
<dbReference type="SUPFAM" id="SSF55797">
    <property type="entry name" value="PR-1-like"/>
    <property type="match status" value="1"/>
</dbReference>
<evidence type="ECO:0000313" key="4">
    <source>
        <dbReference type="EMBL" id="MCC0093692.1"/>
    </source>
</evidence>
<gene>
    <name evidence="4" type="ORF">K7B10_02580</name>
</gene>
<evidence type="ECO:0000256" key="2">
    <source>
        <dbReference type="SAM" id="SignalP"/>
    </source>
</evidence>
<feature type="region of interest" description="Disordered" evidence="1">
    <location>
        <begin position="99"/>
        <end position="121"/>
    </location>
</feature>
<evidence type="ECO:0000313" key="5">
    <source>
        <dbReference type="Proteomes" id="UP001520654"/>
    </source>
</evidence>
<evidence type="ECO:0000259" key="3">
    <source>
        <dbReference type="SMART" id="SM00198"/>
    </source>
</evidence>
<feature type="signal peptide" evidence="2">
    <location>
        <begin position="1"/>
        <end position="31"/>
    </location>
</feature>
<dbReference type="Proteomes" id="UP001520654">
    <property type="component" value="Unassembled WGS sequence"/>
</dbReference>
<protein>
    <submittedName>
        <fullName evidence="4">CAP domain-containing protein</fullName>
    </submittedName>
</protein>
<dbReference type="PRINTS" id="PR00837">
    <property type="entry name" value="V5TPXLIKE"/>
</dbReference>
<dbReference type="Pfam" id="PF00188">
    <property type="entry name" value="CAP"/>
    <property type="match status" value="1"/>
</dbReference>
<accession>A0ABS8DY92</accession>
<dbReference type="InterPro" id="IPR001283">
    <property type="entry name" value="CRISP-related"/>
</dbReference>
<reference evidence="4 5" key="1">
    <citation type="submission" date="2021-08" db="EMBL/GenBank/DDBJ databases">
        <title>Genomic Architecture of Streptomyces flavotricini NGL1 and Streptomyces erythrochromogenes HMS4 With Differential Plant Beneficial attributes and laccase production capabilities.</title>
        <authorList>
            <person name="Salwan R."/>
            <person name="Kaur R."/>
            <person name="Sharma V."/>
        </authorList>
    </citation>
    <scope>NUCLEOTIDE SEQUENCE [LARGE SCALE GENOMIC DNA]</scope>
    <source>
        <strain evidence="4 5">NGL1</strain>
    </source>
</reference>
<dbReference type="SMART" id="SM00198">
    <property type="entry name" value="SCP"/>
    <property type="match status" value="1"/>
</dbReference>
<dbReference type="Gene3D" id="3.40.33.10">
    <property type="entry name" value="CAP"/>
    <property type="match status" value="1"/>
</dbReference>
<feature type="domain" description="SCP" evidence="3">
    <location>
        <begin position="46"/>
        <end position="177"/>
    </location>
</feature>
<dbReference type="EMBL" id="JAINUL010000001">
    <property type="protein sequence ID" value="MCC0093692.1"/>
    <property type="molecule type" value="Genomic_DNA"/>
</dbReference>